<comment type="caution">
    <text evidence="2">The sequence shown here is derived from an EMBL/GenBank/DDBJ whole genome shotgun (WGS) entry which is preliminary data.</text>
</comment>
<reference evidence="2" key="1">
    <citation type="submission" date="2022-11" db="EMBL/GenBank/DDBJ databases">
        <title>Genome Sequence of Cubamyces cubensis.</title>
        <authorList>
            <person name="Buettner E."/>
        </authorList>
    </citation>
    <scope>NUCLEOTIDE SEQUENCE</scope>
    <source>
        <strain evidence="2">MPL-01</strain>
    </source>
</reference>
<dbReference type="EMBL" id="JAPEVG010000031">
    <property type="protein sequence ID" value="KAJ8494853.1"/>
    <property type="molecule type" value="Genomic_DNA"/>
</dbReference>
<gene>
    <name evidence="2" type="ORF">ONZ51_g2059</name>
</gene>
<organism evidence="2 3">
    <name type="scientific">Trametes cubensis</name>
    <dbReference type="NCBI Taxonomy" id="1111947"/>
    <lineage>
        <taxon>Eukaryota</taxon>
        <taxon>Fungi</taxon>
        <taxon>Dikarya</taxon>
        <taxon>Basidiomycota</taxon>
        <taxon>Agaricomycotina</taxon>
        <taxon>Agaricomycetes</taxon>
        <taxon>Polyporales</taxon>
        <taxon>Polyporaceae</taxon>
        <taxon>Trametes</taxon>
    </lineage>
</organism>
<dbReference type="PANTHER" id="PTHR33112:SF16">
    <property type="entry name" value="HETEROKARYON INCOMPATIBILITY DOMAIN-CONTAINING PROTEIN"/>
    <property type="match status" value="1"/>
</dbReference>
<proteinExistence type="predicted"/>
<sequence length="701" mass="79557">MALPPRPPNICALAWEGIFAARFGHWHDTMKTTDEERGKPRHWTGGYTYSVSSVVWLECALSGCLWCRFLEDHFLKDINSRFSDMPIPDRTVDVRVGSCASRSKTKPLGKLLNWLNVILNYGEEVQCEKDFWVSAYADDHAAAYVDRVLPIPYVGAPHVLERVAKVWMEDCAQQHEVCRGLGTMDSTDRLPTRLIDCSDPHRVRIIETKGKMDGARYVALSYVWGTGSQAHRTTIANLSTRTRDGIATETLPQTIRDAIYVTRTLGFRFLWLDSLCIIQDSLEDKHREVASMARIYRHAYLTIDAASAASVEEGFLQDRRSSQRRDAADGAGETEVRMGNLCFTSIREVEEGPGSRVDHGCDSDDEEELKNETGRRGWCMQEILLSTRSLVFGENTLSVKCQTHPSAHHVGLDWGLYDVRGLYDVIPVSPDSGKWKKTRIHERWREIVQDYTERLLSFPPDKLLACAAISEVFAPHLGPHYLAGLWRSTLLLDLLWHTFGHPLARPREYPHAPSWSWASTNRRVTFLTGVSVTLQPMAEAVNHSITLQDSILRFGPVQPGGYLVFRAALLPCKWNGNVGKIEYQQLAFRFGCTYPFPGLCYFDDDADLQDVFLMPLGHRKDKSYSVFEDRVYGLLVAQAEWSIRQSAQSYHQSQFYQKVGVWSYGVSPVWRRRSDDAEGLSDFNAFLCMCQDVPKAEIVLV</sequence>
<feature type="domain" description="Heterokaryon incompatibility" evidence="1">
    <location>
        <begin position="217"/>
        <end position="382"/>
    </location>
</feature>
<keyword evidence="3" id="KW-1185">Reference proteome</keyword>
<protein>
    <recommendedName>
        <fullName evidence="1">Heterokaryon incompatibility domain-containing protein</fullName>
    </recommendedName>
</protein>
<evidence type="ECO:0000259" key="1">
    <source>
        <dbReference type="Pfam" id="PF06985"/>
    </source>
</evidence>
<evidence type="ECO:0000313" key="2">
    <source>
        <dbReference type="EMBL" id="KAJ8494853.1"/>
    </source>
</evidence>
<evidence type="ECO:0000313" key="3">
    <source>
        <dbReference type="Proteomes" id="UP001215151"/>
    </source>
</evidence>
<dbReference type="AlphaFoldDB" id="A0AAD7XEA4"/>
<dbReference type="PANTHER" id="PTHR33112">
    <property type="entry name" value="DOMAIN PROTEIN, PUTATIVE-RELATED"/>
    <property type="match status" value="1"/>
</dbReference>
<dbReference type="Pfam" id="PF06985">
    <property type="entry name" value="HET"/>
    <property type="match status" value="1"/>
</dbReference>
<dbReference type="InterPro" id="IPR010730">
    <property type="entry name" value="HET"/>
</dbReference>
<name>A0AAD7XEA4_9APHY</name>
<dbReference type="Proteomes" id="UP001215151">
    <property type="component" value="Unassembled WGS sequence"/>
</dbReference>
<accession>A0AAD7XEA4</accession>